<keyword evidence="1" id="KW-1133">Transmembrane helix</keyword>
<evidence type="ECO:0000313" key="3">
    <source>
        <dbReference type="Proteomes" id="UP000824120"/>
    </source>
</evidence>
<dbReference type="AlphaFoldDB" id="A0A9J6AAN3"/>
<accession>A0A9J6AAN3</accession>
<protein>
    <submittedName>
        <fullName evidence="2">Uncharacterized protein</fullName>
    </submittedName>
</protein>
<keyword evidence="1" id="KW-0472">Membrane</keyword>
<proteinExistence type="predicted"/>
<comment type="caution">
    <text evidence="2">The sequence shown here is derived from an EMBL/GenBank/DDBJ whole genome shotgun (WGS) entry which is preliminary data.</text>
</comment>
<dbReference type="Proteomes" id="UP000824120">
    <property type="component" value="Chromosome 2"/>
</dbReference>
<keyword evidence="1" id="KW-0812">Transmembrane</keyword>
<organism evidence="2 3">
    <name type="scientific">Solanum commersonii</name>
    <name type="common">Commerson's wild potato</name>
    <name type="synonym">Commerson's nightshade</name>
    <dbReference type="NCBI Taxonomy" id="4109"/>
    <lineage>
        <taxon>Eukaryota</taxon>
        <taxon>Viridiplantae</taxon>
        <taxon>Streptophyta</taxon>
        <taxon>Embryophyta</taxon>
        <taxon>Tracheophyta</taxon>
        <taxon>Spermatophyta</taxon>
        <taxon>Magnoliopsida</taxon>
        <taxon>eudicotyledons</taxon>
        <taxon>Gunneridae</taxon>
        <taxon>Pentapetalae</taxon>
        <taxon>asterids</taxon>
        <taxon>lamiids</taxon>
        <taxon>Solanales</taxon>
        <taxon>Solanaceae</taxon>
        <taxon>Solanoideae</taxon>
        <taxon>Solaneae</taxon>
        <taxon>Solanum</taxon>
    </lineage>
</organism>
<gene>
    <name evidence="2" type="ORF">H5410_006984</name>
</gene>
<keyword evidence="3" id="KW-1185">Reference proteome</keyword>
<name>A0A9J6AAN3_SOLCO</name>
<sequence length="89" mass="9729">GSGRIKENVEMRNVNRLTMLASSLVFTDLVKEVLSSSLFEYEVAFVLGRAAALSTTISFFGRIPFAFAILGFLLKINVGFVFCGFRLGG</sequence>
<evidence type="ECO:0000313" key="2">
    <source>
        <dbReference type="EMBL" id="KAG5621766.1"/>
    </source>
</evidence>
<feature type="transmembrane region" description="Helical" evidence="1">
    <location>
        <begin position="63"/>
        <end position="85"/>
    </location>
</feature>
<dbReference type="EMBL" id="JACXVP010000002">
    <property type="protein sequence ID" value="KAG5621766.1"/>
    <property type="molecule type" value="Genomic_DNA"/>
</dbReference>
<reference evidence="2 3" key="1">
    <citation type="submission" date="2020-09" db="EMBL/GenBank/DDBJ databases">
        <title>De no assembly of potato wild relative species, Solanum commersonii.</title>
        <authorList>
            <person name="Cho K."/>
        </authorList>
    </citation>
    <scope>NUCLEOTIDE SEQUENCE [LARGE SCALE GENOMIC DNA]</scope>
    <source>
        <strain evidence="2">LZ3.2</strain>
        <tissue evidence="2">Leaf</tissue>
    </source>
</reference>
<evidence type="ECO:0000256" key="1">
    <source>
        <dbReference type="SAM" id="Phobius"/>
    </source>
</evidence>
<feature type="non-terminal residue" evidence="2">
    <location>
        <position position="1"/>
    </location>
</feature>